<feature type="region of interest" description="Disordered" evidence="9">
    <location>
        <begin position="66"/>
        <end position="124"/>
    </location>
</feature>
<protein>
    <submittedName>
        <fullName evidence="10">BCL2/adenovirus E1B 19 kDa protein-interacting protein 3</fullName>
    </submittedName>
</protein>
<dbReference type="STRING" id="246437.L9KXR7"/>
<gene>
    <name evidence="10" type="ORF">TREES_T100016879</name>
</gene>
<name>L9KXR7_TUPCH</name>
<keyword evidence="7" id="KW-0496">Mitochondrion</keyword>
<dbReference type="GO" id="GO:0005741">
    <property type="term" value="C:mitochondrial outer membrane"/>
    <property type="evidence" value="ECO:0007669"/>
    <property type="project" value="TreeGrafter"/>
</dbReference>
<evidence type="ECO:0000256" key="2">
    <source>
        <dbReference type="ARBA" id="ARBA00004325"/>
    </source>
</evidence>
<keyword evidence="6" id="KW-1133">Transmembrane helix</keyword>
<evidence type="ECO:0000256" key="8">
    <source>
        <dbReference type="ARBA" id="ARBA00023136"/>
    </source>
</evidence>
<feature type="compositionally biased region" description="Pro residues" evidence="9">
    <location>
        <begin position="66"/>
        <end position="82"/>
    </location>
</feature>
<keyword evidence="4" id="KW-0812">Transmembrane</keyword>
<evidence type="ECO:0000256" key="4">
    <source>
        <dbReference type="ARBA" id="ARBA00022692"/>
    </source>
</evidence>
<dbReference type="AlphaFoldDB" id="L9KXR7"/>
<dbReference type="Pfam" id="PF06553">
    <property type="entry name" value="BNIP3"/>
    <property type="match status" value="1"/>
</dbReference>
<dbReference type="GO" id="GO:0042802">
    <property type="term" value="F:identical protein binding"/>
    <property type="evidence" value="ECO:0007669"/>
    <property type="project" value="UniProtKB-ARBA"/>
</dbReference>
<evidence type="ECO:0000256" key="9">
    <source>
        <dbReference type="SAM" id="MobiDB-lite"/>
    </source>
</evidence>
<dbReference type="Proteomes" id="UP000011518">
    <property type="component" value="Unassembled WGS sequence"/>
</dbReference>
<sequence>MGGPTPPLRKAVSTVATSVCASAGPKSSILAPFRTAAAIRSSASDAALQLYPVAVYLRLLSLPRGPAPHARPPGSAPGPPRPRPAHALHAPHAPRKPHPEANERLRRGYRSCSPPPYRRGSGAPRSKLSRWYCVVVLLVPDGPPRHPQSTAHSRQERDRHSRLPAPCLRVGSPGCRRRTCRSEEDYIERRKEVESILKKNSDWIWDWSSRPENIPPKIYIGRRLTTSTSTF</sequence>
<dbReference type="GO" id="GO:0005783">
    <property type="term" value="C:endoplasmic reticulum"/>
    <property type="evidence" value="ECO:0007669"/>
    <property type="project" value="TreeGrafter"/>
</dbReference>
<dbReference type="PANTHER" id="PTHR15186">
    <property type="entry name" value="RE48077P"/>
    <property type="match status" value="1"/>
</dbReference>
<evidence type="ECO:0000313" key="11">
    <source>
        <dbReference type="Proteomes" id="UP000011518"/>
    </source>
</evidence>
<dbReference type="GO" id="GO:0005635">
    <property type="term" value="C:nuclear envelope"/>
    <property type="evidence" value="ECO:0007669"/>
    <property type="project" value="TreeGrafter"/>
</dbReference>
<comment type="similarity">
    <text evidence="3">Belongs to the NIP3 family.</text>
</comment>
<evidence type="ECO:0000313" key="10">
    <source>
        <dbReference type="EMBL" id="ELW67289.1"/>
    </source>
</evidence>
<keyword evidence="5" id="KW-0053">Apoptosis</keyword>
<evidence type="ECO:0000256" key="7">
    <source>
        <dbReference type="ARBA" id="ARBA00023128"/>
    </source>
</evidence>
<reference evidence="11" key="1">
    <citation type="submission" date="2012-07" db="EMBL/GenBank/DDBJ databases">
        <title>Genome of the Chinese tree shrew, a rising model animal genetically related to primates.</title>
        <authorList>
            <person name="Zhang G."/>
            <person name="Fan Y."/>
            <person name="Yao Y."/>
            <person name="Huang Z."/>
        </authorList>
    </citation>
    <scope>NUCLEOTIDE SEQUENCE [LARGE SCALE GENOMIC DNA]</scope>
</reference>
<feature type="region of interest" description="Disordered" evidence="9">
    <location>
        <begin position="143"/>
        <end position="165"/>
    </location>
</feature>
<evidence type="ECO:0000256" key="6">
    <source>
        <dbReference type="ARBA" id="ARBA00022989"/>
    </source>
</evidence>
<evidence type="ECO:0000256" key="3">
    <source>
        <dbReference type="ARBA" id="ARBA00007710"/>
    </source>
</evidence>
<organism evidence="10 11">
    <name type="scientific">Tupaia chinensis</name>
    <name type="common">Chinese tree shrew</name>
    <name type="synonym">Tupaia belangeri chinensis</name>
    <dbReference type="NCBI Taxonomy" id="246437"/>
    <lineage>
        <taxon>Eukaryota</taxon>
        <taxon>Metazoa</taxon>
        <taxon>Chordata</taxon>
        <taxon>Craniata</taxon>
        <taxon>Vertebrata</taxon>
        <taxon>Euteleostomi</taxon>
        <taxon>Mammalia</taxon>
        <taxon>Eutheria</taxon>
        <taxon>Euarchontoglires</taxon>
        <taxon>Scandentia</taxon>
        <taxon>Tupaiidae</taxon>
        <taxon>Tupaia</taxon>
    </lineage>
</organism>
<evidence type="ECO:0000256" key="1">
    <source>
        <dbReference type="ARBA" id="ARBA00004167"/>
    </source>
</evidence>
<dbReference type="InParanoid" id="L9KXR7"/>
<dbReference type="EMBL" id="KB320619">
    <property type="protein sequence ID" value="ELW67289.1"/>
    <property type="molecule type" value="Genomic_DNA"/>
</dbReference>
<dbReference type="InterPro" id="IPR010548">
    <property type="entry name" value="BNIP3"/>
</dbReference>
<keyword evidence="8" id="KW-0472">Membrane</keyword>
<dbReference type="GO" id="GO:0097345">
    <property type="term" value="P:mitochondrial outer membrane permeabilization"/>
    <property type="evidence" value="ECO:0007669"/>
    <property type="project" value="TreeGrafter"/>
</dbReference>
<dbReference type="PANTHER" id="PTHR15186:SF4">
    <property type="entry name" value="BCL2_ADENOVIRUS E1B 19 KDA PROTEIN-INTERACTING PROTEIN 3"/>
    <property type="match status" value="1"/>
</dbReference>
<accession>L9KXR7</accession>
<reference evidence="11" key="2">
    <citation type="journal article" date="2013" name="Nat. Commun.">
        <title>Genome of the Chinese tree shrew.</title>
        <authorList>
            <person name="Fan Y."/>
            <person name="Huang Z.Y."/>
            <person name="Cao C.C."/>
            <person name="Chen C.S."/>
            <person name="Chen Y.X."/>
            <person name="Fan D.D."/>
            <person name="He J."/>
            <person name="Hou H.L."/>
            <person name="Hu L."/>
            <person name="Hu X.T."/>
            <person name="Jiang X.T."/>
            <person name="Lai R."/>
            <person name="Lang Y.S."/>
            <person name="Liang B."/>
            <person name="Liao S.G."/>
            <person name="Mu D."/>
            <person name="Ma Y.Y."/>
            <person name="Niu Y.Y."/>
            <person name="Sun X.Q."/>
            <person name="Xia J.Q."/>
            <person name="Xiao J."/>
            <person name="Xiong Z.Q."/>
            <person name="Xu L."/>
            <person name="Yang L."/>
            <person name="Zhang Y."/>
            <person name="Zhao W."/>
            <person name="Zhao X.D."/>
            <person name="Zheng Y.T."/>
            <person name="Zhou J.M."/>
            <person name="Zhu Y.B."/>
            <person name="Zhang G.J."/>
            <person name="Wang J."/>
            <person name="Yao Y.G."/>
        </authorList>
    </citation>
    <scope>NUCLEOTIDE SEQUENCE [LARGE SCALE GENOMIC DNA]</scope>
</reference>
<comment type="subcellular location">
    <subcellularLocation>
        <location evidence="1">Membrane</location>
        <topology evidence="1">Single-pass membrane protein</topology>
    </subcellularLocation>
    <subcellularLocation>
        <location evidence="2">Mitochondrion membrane</location>
    </subcellularLocation>
</comment>
<dbReference type="GO" id="GO:0043065">
    <property type="term" value="P:positive regulation of apoptotic process"/>
    <property type="evidence" value="ECO:0007669"/>
    <property type="project" value="InterPro"/>
</dbReference>
<feature type="compositionally biased region" description="Basic and acidic residues" evidence="9">
    <location>
        <begin position="97"/>
        <end position="106"/>
    </location>
</feature>
<proteinExistence type="inferred from homology"/>
<keyword evidence="11" id="KW-1185">Reference proteome</keyword>
<evidence type="ECO:0000256" key="5">
    <source>
        <dbReference type="ARBA" id="ARBA00022703"/>
    </source>
</evidence>